<evidence type="ECO:0000256" key="2">
    <source>
        <dbReference type="SAM" id="Phobius"/>
    </source>
</evidence>
<feature type="compositionally biased region" description="Basic and acidic residues" evidence="1">
    <location>
        <begin position="236"/>
        <end position="245"/>
    </location>
</feature>
<dbReference type="Proteomes" id="UP001293593">
    <property type="component" value="Unassembled WGS sequence"/>
</dbReference>
<feature type="region of interest" description="Disordered" evidence="1">
    <location>
        <begin position="217"/>
        <end position="269"/>
    </location>
</feature>
<proteinExistence type="predicted"/>
<evidence type="ECO:0000313" key="3">
    <source>
        <dbReference type="EMBL" id="KAK4263458.1"/>
    </source>
</evidence>
<keyword evidence="4" id="KW-1185">Reference proteome</keyword>
<feature type="transmembrane region" description="Helical" evidence="2">
    <location>
        <begin position="30"/>
        <end position="56"/>
    </location>
</feature>
<protein>
    <submittedName>
        <fullName evidence="3">Uncharacterized protein</fullName>
    </submittedName>
</protein>
<gene>
    <name evidence="3" type="ORF">QN277_028858</name>
</gene>
<evidence type="ECO:0000313" key="4">
    <source>
        <dbReference type="Proteomes" id="UP001293593"/>
    </source>
</evidence>
<feature type="region of interest" description="Disordered" evidence="1">
    <location>
        <begin position="452"/>
        <end position="501"/>
    </location>
</feature>
<organism evidence="3 4">
    <name type="scientific">Acacia crassicarpa</name>
    <name type="common">northern wattle</name>
    <dbReference type="NCBI Taxonomy" id="499986"/>
    <lineage>
        <taxon>Eukaryota</taxon>
        <taxon>Viridiplantae</taxon>
        <taxon>Streptophyta</taxon>
        <taxon>Embryophyta</taxon>
        <taxon>Tracheophyta</taxon>
        <taxon>Spermatophyta</taxon>
        <taxon>Magnoliopsida</taxon>
        <taxon>eudicotyledons</taxon>
        <taxon>Gunneridae</taxon>
        <taxon>Pentapetalae</taxon>
        <taxon>rosids</taxon>
        <taxon>fabids</taxon>
        <taxon>Fabales</taxon>
        <taxon>Fabaceae</taxon>
        <taxon>Caesalpinioideae</taxon>
        <taxon>mimosoid clade</taxon>
        <taxon>Acacieae</taxon>
        <taxon>Acacia</taxon>
    </lineage>
</organism>
<dbReference type="PANTHER" id="PTHR46741">
    <property type="entry name" value="OS09G0413600 PROTEIN"/>
    <property type="match status" value="1"/>
</dbReference>
<dbReference type="EMBL" id="JAWXYG010000009">
    <property type="protein sequence ID" value="KAK4263458.1"/>
    <property type="molecule type" value="Genomic_DNA"/>
</dbReference>
<comment type="caution">
    <text evidence="3">The sequence shown here is derived from an EMBL/GenBank/DDBJ whole genome shotgun (WGS) entry which is preliminary data.</text>
</comment>
<evidence type="ECO:0000256" key="1">
    <source>
        <dbReference type="SAM" id="MobiDB-lite"/>
    </source>
</evidence>
<reference evidence="3" key="1">
    <citation type="submission" date="2023-10" db="EMBL/GenBank/DDBJ databases">
        <title>Chromosome-level genome of the transformable northern wattle, Acacia crassicarpa.</title>
        <authorList>
            <person name="Massaro I."/>
            <person name="Sinha N.R."/>
            <person name="Poethig S."/>
            <person name="Leichty A.R."/>
        </authorList>
    </citation>
    <scope>NUCLEOTIDE SEQUENCE</scope>
    <source>
        <strain evidence="3">Acra3RX</strain>
        <tissue evidence="3">Leaf</tissue>
    </source>
</reference>
<keyword evidence="2" id="KW-0812">Transmembrane</keyword>
<keyword evidence="2" id="KW-0472">Membrane</keyword>
<feature type="region of interest" description="Disordered" evidence="1">
    <location>
        <begin position="377"/>
        <end position="411"/>
    </location>
</feature>
<dbReference type="PANTHER" id="PTHR46741:SF4">
    <property type="entry name" value="FINGER FYVE DOMAIN PROTEIN, PUTATIVE (DUF1666)-RELATED"/>
    <property type="match status" value="1"/>
</dbReference>
<dbReference type="AlphaFoldDB" id="A0AAE1J7H7"/>
<accession>A0AAE1J7H7</accession>
<feature type="compositionally biased region" description="Acidic residues" evidence="1">
    <location>
        <begin position="456"/>
        <end position="475"/>
    </location>
</feature>
<feature type="compositionally biased region" description="Basic and acidic residues" evidence="1">
    <location>
        <begin position="476"/>
        <end position="486"/>
    </location>
</feature>
<keyword evidence="2" id="KW-1133">Transmembrane helix</keyword>
<dbReference type="InterPro" id="IPR012870">
    <property type="entry name" value="DUF1666"/>
</dbReference>
<feature type="compositionally biased region" description="Basic and acidic residues" evidence="1">
    <location>
        <begin position="383"/>
        <end position="411"/>
    </location>
</feature>
<sequence>MAANNFFLSRTKSDSANTWFTRELLYRNMIWLLGSLQLFLCNYVVCLFAMAINFFARFLVEGYGKAERCCEIDGFREELTNFLFQCHEDVFEVFGIGVEKTQSSPLMEAISDVDREKKKNEGGALLMEVPSAFQKDTEKEGGETESSVSMEVCSDNHEDENKSEGETDFCVSMEVHSDSHEIKEKKKETESIISEVHVDETEKFVSQKVQFVYTENGNKKETKSESSSISMNVHCDLPESKKEGETESLVSMTDQSDSHENEEKGGKSSVLIEVQSQHKGEGEISCVLMEANSATTTQKYEHVSGKDIRGFIEEPTSMRFTFQEFFVGPNVPVMIYNNAKIISQKQESSQHPKEEEAESTQENWFLGCNNSQKGIEAVSVTAAREERAEESGKERSNQEPENKPRGKAEEWKKMMEELENEVGSEWRMEWEHDDIVEQLKIELRNARQGGLSTIIEEQEEEEDEEEEDEEEEEREGETGHAEEAGDHNLQNNEENEEHKDQMVEIEEVYQIYEDKMRKLDALNYQTMHGLGLLQLKESAKSSFKGMKPLISQNLWRRKEAKTPLMKLVQELQRDLEVVYVGQVCLSWDILCWLHKKALQIKQHYYQSQAHHPPHFNAAAGEFQLFQVLLQRFIENEAFQVPRTINFVKNRCVIRNLLQVPPIRDDSAKEKNITKGGEEDFVVSIARLAEIIKESIWLFWRFVRADKEDGNLILKVSQQNRNDPKDPAISDLVKDIRAHLHKKEKKLKDLVRTRNCIVRKFQKHQQQQEDQLNHEQLLAQVELKLVSRILNLSKLRKEHLIWCNEKLKRIKFVMKKKEVVVEPSFLLFPC</sequence>
<name>A0AAE1J7H7_9FABA</name>
<dbReference type="Pfam" id="PF07891">
    <property type="entry name" value="DUF1666"/>
    <property type="match status" value="1"/>
</dbReference>
<feature type="compositionally biased region" description="Basic and acidic residues" evidence="1">
    <location>
        <begin position="256"/>
        <end position="266"/>
    </location>
</feature>